<evidence type="ECO:0000256" key="1">
    <source>
        <dbReference type="SAM" id="MobiDB-lite"/>
    </source>
</evidence>
<dbReference type="EMBL" id="JOPJ01000013">
    <property type="protein sequence ID" value="OUJ12541.1"/>
    <property type="molecule type" value="Genomic_DNA"/>
</dbReference>
<dbReference type="Proteomes" id="UP000194931">
    <property type="component" value="Unassembled WGS sequence"/>
</dbReference>
<proteinExistence type="predicted"/>
<protein>
    <submittedName>
        <fullName evidence="2">Uncharacterized protein</fullName>
    </submittedName>
</protein>
<keyword evidence="3" id="KW-1185">Reference proteome</keyword>
<evidence type="ECO:0000313" key="3">
    <source>
        <dbReference type="Proteomes" id="UP000194931"/>
    </source>
</evidence>
<dbReference type="AlphaFoldDB" id="A0A252BUQ9"/>
<comment type="caution">
    <text evidence="2">The sequence shown here is derived from an EMBL/GenBank/DDBJ whole genome shotgun (WGS) entry which is preliminary data.</text>
</comment>
<reference evidence="3" key="1">
    <citation type="submission" date="2014-06" db="EMBL/GenBank/DDBJ databases">
        <authorList>
            <person name="Winans N.J."/>
            <person name="Newell P.D."/>
            <person name="Douglas A.E."/>
        </authorList>
    </citation>
    <scope>NUCLEOTIDE SEQUENCE [LARGE SCALE GENOMIC DNA]</scope>
</reference>
<organism evidence="2 3">
    <name type="scientific">Acetobacter okinawensis</name>
    <dbReference type="NCBI Taxonomy" id="1076594"/>
    <lineage>
        <taxon>Bacteria</taxon>
        <taxon>Pseudomonadati</taxon>
        <taxon>Pseudomonadota</taxon>
        <taxon>Alphaproteobacteria</taxon>
        <taxon>Acetobacterales</taxon>
        <taxon>Acetobacteraceae</taxon>
        <taxon>Acetobacter</taxon>
    </lineage>
</organism>
<name>A0A252BUQ9_9PROT</name>
<feature type="region of interest" description="Disordered" evidence="1">
    <location>
        <begin position="1"/>
        <end position="25"/>
    </location>
</feature>
<evidence type="ECO:0000313" key="2">
    <source>
        <dbReference type="EMBL" id="OUJ12541.1"/>
    </source>
</evidence>
<accession>A0A252BUQ9</accession>
<gene>
    <name evidence="2" type="ORF">HK26_01690</name>
</gene>
<sequence>MALRAVEGSQHRSGMECANPARMAGSPGLEQIKGLGTTHLANRDTVRAQAECRSNQFGQCNDTIL</sequence>